<evidence type="ECO:0000256" key="3">
    <source>
        <dbReference type="ARBA" id="ARBA00023163"/>
    </source>
</evidence>
<dbReference type="AlphaFoldDB" id="A0A6A2YHJ7"/>
<dbReference type="SUPFAM" id="SSF101941">
    <property type="entry name" value="NAC domain"/>
    <property type="match status" value="1"/>
</dbReference>
<accession>A0A6A2YHJ7</accession>
<sequence length="218" mass="25198">MEKQPNTDLRFPPGFRFHPSDEELIIHYLQNKVASRPLPASSSRQEVSQRRKTEPSGVKTEWTMNEYRLLDTMVKPPRFRGSMRLDDWVLCRVRRKSNISKNTSKVQDGTDTKFTRSMQPEFAHDGGDMMSDCLNQDCQVLALILSGQGLPPIEANPTATFQGSNNFISFGKEDYEKRNENFPPIKMFPRNYINFQDPTDSVIEFHDHNSIRPSHIYA</sequence>
<evidence type="ECO:0000256" key="4">
    <source>
        <dbReference type="ARBA" id="ARBA00023242"/>
    </source>
</evidence>
<dbReference type="InterPro" id="IPR036093">
    <property type="entry name" value="NAC_dom_sf"/>
</dbReference>
<dbReference type="PROSITE" id="PS51005">
    <property type="entry name" value="NAC"/>
    <property type="match status" value="1"/>
</dbReference>
<protein>
    <submittedName>
        <fullName evidence="7">Sucrose-binding protein-like</fullName>
    </submittedName>
</protein>
<keyword evidence="3" id="KW-0804">Transcription</keyword>
<dbReference type="InterPro" id="IPR003441">
    <property type="entry name" value="NAC-dom"/>
</dbReference>
<dbReference type="Pfam" id="PF02365">
    <property type="entry name" value="NAM"/>
    <property type="match status" value="1"/>
</dbReference>
<keyword evidence="2" id="KW-0238">DNA-binding</keyword>
<reference evidence="7" key="1">
    <citation type="submission" date="2019-09" db="EMBL/GenBank/DDBJ databases">
        <title>Draft genome information of white flower Hibiscus syriacus.</title>
        <authorList>
            <person name="Kim Y.-M."/>
        </authorList>
    </citation>
    <scope>NUCLEOTIDE SEQUENCE [LARGE SCALE GENOMIC DNA]</scope>
    <source>
        <strain evidence="7">YM2019G1</strain>
    </source>
</reference>
<keyword evidence="1" id="KW-0805">Transcription regulation</keyword>
<evidence type="ECO:0000256" key="1">
    <source>
        <dbReference type="ARBA" id="ARBA00023015"/>
    </source>
</evidence>
<feature type="domain" description="NAC" evidence="6">
    <location>
        <begin position="1"/>
        <end position="96"/>
    </location>
</feature>
<evidence type="ECO:0000256" key="2">
    <source>
        <dbReference type="ARBA" id="ARBA00023125"/>
    </source>
</evidence>
<dbReference type="Proteomes" id="UP000436088">
    <property type="component" value="Unassembled WGS sequence"/>
</dbReference>
<dbReference type="EMBL" id="VEPZ02001364">
    <property type="protein sequence ID" value="KAE8677229.1"/>
    <property type="molecule type" value="Genomic_DNA"/>
</dbReference>
<name>A0A6A2YHJ7_HIBSY</name>
<dbReference type="PANTHER" id="PTHR31719:SF121">
    <property type="entry name" value="NAC TRANSCRIPTION FACTOR-LIKE PROTEIN"/>
    <property type="match status" value="1"/>
</dbReference>
<dbReference type="Gene3D" id="2.170.150.80">
    <property type="entry name" value="NAC domain"/>
    <property type="match status" value="1"/>
</dbReference>
<keyword evidence="4" id="KW-0539">Nucleus</keyword>
<feature type="region of interest" description="Disordered" evidence="5">
    <location>
        <begin position="36"/>
        <end position="58"/>
    </location>
</feature>
<organism evidence="7 8">
    <name type="scientific">Hibiscus syriacus</name>
    <name type="common">Rose of Sharon</name>
    <dbReference type="NCBI Taxonomy" id="106335"/>
    <lineage>
        <taxon>Eukaryota</taxon>
        <taxon>Viridiplantae</taxon>
        <taxon>Streptophyta</taxon>
        <taxon>Embryophyta</taxon>
        <taxon>Tracheophyta</taxon>
        <taxon>Spermatophyta</taxon>
        <taxon>Magnoliopsida</taxon>
        <taxon>eudicotyledons</taxon>
        <taxon>Gunneridae</taxon>
        <taxon>Pentapetalae</taxon>
        <taxon>rosids</taxon>
        <taxon>malvids</taxon>
        <taxon>Malvales</taxon>
        <taxon>Malvaceae</taxon>
        <taxon>Malvoideae</taxon>
        <taxon>Hibiscus</taxon>
    </lineage>
</organism>
<evidence type="ECO:0000313" key="7">
    <source>
        <dbReference type="EMBL" id="KAE8677229.1"/>
    </source>
</evidence>
<evidence type="ECO:0000313" key="8">
    <source>
        <dbReference type="Proteomes" id="UP000436088"/>
    </source>
</evidence>
<evidence type="ECO:0000256" key="5">
    <source>
        <dbReference type="SAM" id="MobiDB-lite"/>
    </source>
</evidence>
<dbReference type="GO" id="GO:0006355">
    <property type="term" value="P:regulation of DNA-templated transcription"/>
    <property type="evidence" value="ECO:0007669"/>
    <property type="project" value="InterPro"/>
</dbReference>
<comment type="caution">
    <text evidence="7">The sequence shown here is derived from an EMBL/GenBank/DDBJ whole genome shotgun (WGS) entry which is preliminary data.</text>
</comment>
<keyword evidence="8" id="KW-1185">Reference proteome</keyword>
<dbReference type="PANTHER" id="PTHR31719">
    <property type="entry name" value="NAC TRANSCRIPTION FACTOR 56"/>
    <property type="match status" value="1"/>
</dbReference>
<dbReference type="GO" id="GO:0003677">
    <property type="term" value="F:DNA binding"/>
    <property type="evidence" value="ECO:0007669"/>
    <property type="project" value="UniProtKB-KW"/>
</dbReference>
<evidence type="ECO:0000259" key="6">
    <source>
        <dbReference type="PROSITE" id="PS51005"/>
    </source>
</evidence>
<gene>
    <name evidence="7" type="ORF">F3Y22_tig00111542pilonHSYRG00179</name>
</gene>
<proteinExistence type="predicted"/>